<keyword evidence="5" id="KW-0862">Zinc</keyword>
<evidence type="ECO:0000256" key="6">
    <source>
        <dbReference type="ARBA" id="ARBA00023049"/>
    </source>
</evidence>
<reference evidence="10" key="2">
    <citation type="journal article" date="2022" name="Elife">
        <title>Obligate sexual reproduction of a homothallic fungus closely related to the Cryptococcus pathogenic species complex.</title>
        <authorList>
            <person name="Passer A.R."/>
            <person name="Clancey S.A."/>
            <person name="Shea T."/>
            <person name="David-Palma M."/>
            <person name="Averette A.F."/>
            <person name="Boekhout T."/>
            <person name="Porcel B.M."/>
            <person name="Nowrousian M."/>
            <person name="Cuomo C.A."/>
            <person name="Sun S."/>
            <person name="Heitman J."/>
            <person name="Coelho M.A."/>
        </authorList>
    </citation>
    <scope>NUCLEOTIDE SEQUENCE</scope>
    <source>
        <strain evidence="10">CBS 7841</strain>
    </source>
</reference>
<sequence length="673" mass="77888">MTLSFPLPDTRHLYQCFPTSFLCHFFAHQGQGSILSYLKRRGWANRLSAGCKTNIPGYSVFFLCIDLTPAGFVHYHDVAKVIFKYIHLLRAHIPSPEAFEERKLIKDILFRFYEPKKALGYAISLVHSLNEPVPREKVFSSYITYEEYKEEEVVGVLDCLDPKNVSILIVCDELPENIEGAFDCREPIYDVEYTSRPFEAQFMNEIMSNDLINELKLPKPNQFIPEKLDVDKFVVETPVKRPMLLRETTLSRLWYKRDDQFWLPKTRVVVRLRSPLLNLTPRNKVLSSLMWRLFMDSIKEDLYDAFHVDLERFEDVVDVLRRGYKNGALKTPQSAARYWQMYALLQRSWTDEELLRELEHIVSEDVEAFKKEAVKRLHIETLVHGSATAREAMDIQDMLESTLHPFPLTSTEHGALRTYMLSSSSEHIWQIPVPNVNEINNGVFYFVQLGDLRDVSIRCRAVLFSRICSDACFDTLRTKEQLGYIVSSNSVGFEGRIGYAVTVQSESDPQYVETRIEAFLEGVTDLLESMSQEEFDGYKQSVIDQKKETPKTLKQETDMMWARISDQTYEFAKNDNDIVELGKISKDDCLAFFKTHIHPASPSRAKMSIHMKSQSSPQNAVSTETNAEFKEPKVSKVRPSNVWIDDIHKFKAKLRMSEARIPLEPLEVTDLDD</sequence>
<evidence type="ECO:0000256" key="2">
    <source>
        <dbReference type="ARBA" id="ARBA00022670"/>
    </source>
</evidence>
<dbReference type="Pfam" id="PF16187">
    <property type="entry name" value="Peptidase_M16_M"/>
    <property type="match status" value="1"/>
</dbReference>
<evidence type="ECO:0000256" key="1">
    <source>
        <dbReference type="ARBA" id="ARBA00007261"/>
    </source>
</evidence>
<dbReference type="InterPro" id="IPR032632">
    <property type="entry name" value="Peptidase_M16_M"/>
</dbReference>
<feature type="domain" description="Peptidase M16 middle/third" evidence="8">
    <location>
        <begin position="110"/>
        <end position="309"/>
    </location>
</feature>
<dbReference type="RefSeq" id="XP_066065698.1">
    <property type="nucleotide sequence ID" value="XM_066209601.1"/>
</dbReference>
<dbReference type="GO" id="GO:0043171">
    <property type="term" value="P:peptide catabolic process"/>
    <property type="evidence" value="ECO:0007669"/>
    <property type="project" value="TreeGrafter"/>
</dbReference>
<evidence type="ECO:0008006" key="12">
    <source>
        <dbReference type="Google" id="ProtNLM"/>
    </source>
</evidence>
<dbReference type="GO" id="GO:0046872">
    <property type="term" value="F:metal ion binding"/>
    <property type="evidence" value="ECO:0007669"/>
    <property type="project" value="UniProtKB-KW"/>
</dbReference>
<evidence type="ECO:0000256" key="5">
    <source>
        <dbReference type="ARBA" id="ARBA00022833"/>
    </source>
</evidence>
<dbReference type="Proteomes" id="UP000094043">
    <property type="component" value="Chromosome 1"/>
</dbReference>
<dbReference type="GO" id="GO:0005739">
    <property type="term" value="C:mitochondrion"/>
    <property type="evidence" value="ECO:0007669"/>
    <property type="project" value="TreeGrafter"/>
</dbReference>
<evidence type="ECO:0000313" key="10">
    <source>
        <dbReference type="EMBL" id="WVN84997.1"/>
    </source>
</evidence>
<protein>
    <recommendedName>
        <fullName evidence="12">Insulysin</fullName>
    </recommendedName>
</protein>
<keyword evidence="2" id="KW-0645">Protease</keyword>
<reference evidence="10" key="1">
    <citation type="submission" date="2016-06" db="EMBL/GenBank/DDBJ databases">
        <authorList>
            <person name="Cuomo C."/>
            <person name="Litvintseva A."/>
            <person name="Heitman J."/>
            <person name="Chen Y."/>
            <person name="Sun S."/>
            <person name="Springer D."/>
            <person name="Dromer F."/>
            <person name="Young S."/>
            <person name="Zeng Q."/>
            <person name="Chapman S."/>
            <person name="Gujja S."/>
            <person name="Saif S."/>
            <person name="Birren B."/>
        </authorList>
    </citation>
    <scope>NUCLEOTIDE SEQUENCE</scope>
    <source>
        <strain evidence="10">CBS 7841</strain>
    </source>
</reference>
<dbReference type="InterPro" id="IPR050626">
    <property type="entry name" value="Peptidase_M16"/>
</dbReference>
<keyword evidence="4" id="KW-0378">Hydrolase</keyword>
<dbReference type="EMBL" id="CP143784">
    <property type="protein sequence ID" value="WVN84997.1"/>
    <property type="molecule type" value="Genomic_DNA"/>
</dbReference>
<gene>
    <name evidence="10" type="ORF">L203_100134</name>
</gene>
<dbReference type="Gene3D" id="3.30.830.10">
    <property type="entry name" value="Metalloenzyme, LuxS/M16 peptidase-like"/>
    <property type="match status" value="4"/>
</dbReference>
<dbReference type="InterPro" id="IPR054734">
    <property type="entry name" value="PqqF-like_C_4"/>
</dbReference>
<evidence type="ECO:0000259" key="7">
    <source>
        <dbReference type="Pfam" id="PF05193"/>
    </source>
</evidence>
<name>A0AAJ8JMG8_9TREE</name>
<feature type="domain" description="Peptidase M16 C-terminal" evidence="7">
    <location>
        <begin position="2"/>
        <end position="103"/>
    </location>
</feature>
<dbReference type="KEGG" id="cdep:91084350"/>
<accession>A0AAJ8JMG8</accession>
<dbReference type="InterPro" id="IPR011249">
    <property type="entry name" value="Metalloenz_LuxS/M16"/>
</dbReference>
<dbReference type="GO" id="GO:0051603">
    <property type="term" value="P:proteolysis involved in protein catabolic process"/>
    <property type="evidence" value="ECO:0007669"/>
    <property type="project" value="TreeGrafter"/>
</dbReference>
<keyword evidence="3" id="KW-0479">Metal-binding</keyword>
<dbReference type="GO" id="GO:0004222">
    <property type="term" value="F:metalloendopeptidase activity"/>
    <property type="evidence" value="ECO:0007669"/>
    <property type="project" value="TreeGrafter"/>
</dbReference>
<organism evidence="10 11">
    <name type="scientific">Cryptococcus depauperatus CBS 7841</name>
    <dbReference type="NCBI Taxonomy" id="1295531"/>
    <lineage>
        <taxon>Eukaryota</taxon>
        <taxon>Fungi</taxon>
        <taxon>Dikarya</taxon>
        <taxon>Basidiomycota</taxon>
        <taxon>Agaricomycotina</taxon>
        <taxon>Tremellomycetes</taxon>
        <taxon>Tremellales</taxon>
        <taxon>Cryptococcaceae</taxon>
        <taxon>Cryptococcus</taxon>
    </lineage>
</organism>
<comment type="similarity">
    <text evidence="1">Belongs to the peptidase M16 family.</text>
</comment>
<keyword evidence="6" id="KW-0482">Metalloprotease</keyword>
<feature type="domain" description="Coenzyme PQQ synthesis protein F-like C-terminal lobe" evidence="9">
    <location>
        <begin position="463"/>
        <end position="561"/>
    </location>
</feature>
<dbReference type="Pfam" id="PF05193">
    <property type="entry name" value="Peptidase_M16_C"/>
    <property type="match status" value="1"/>
</dbReference>
<dbReference type="AlphaFoldDB" id="A0AAJ8JMG8"/>
<dbReference type="FunFam" id="3.30.830.10:FF:000005">
    <property type="entry name" value="nardilysin isoform X1"/>
    <property type="match status" value="1"/>
</dbReference>
<evidence type="ECO:0000259" key="9">
    <source>
        <dbReference type="Pfam" id="PF22456"/>
    </source>
</evidence>
<dbReference type="InterPro" id="IPR007863">
    <property type="entry name" value="Peptidase_M16_C"/>
</dbReference>
<evidence type="ECO:0000313" key="11">
    <source>
        <dbReference type="Proteomes" id="UP000094043"/>
    </source>
</evidence>
<dbReference type="SUPFAM" id="SSF63411">
    <property type="entry name" value="LuxS/MPP-like metallohydrolase"/>
    <property type="match status" value="3"/>
</dbReference>
<keyword evidence="11" id="KW-1185">Reference proteome</keyword>
<dbReference type="Pfam" id="PF22456">
    <property type="entry name" value="PqqF-like_C_4"/>
    <property type="match status" value="1"/>
</dbReference>
<evidence type="ECO:0000256" key="4">
    <source>
        <dbReference type="ARBA" id="ARBA00022801"/>
    </source>
</evidence>
<dbReference type="PANTHER" id="PTHR43690:SF18">
    <property type="entry name" value="INSULIN-DEGRADING ENZYME-RELATED"/>
    <property type="match status" value="1"/>
</dbReference>
<evidence type="ECO:0000256" key="3">
    <source>
        <dbReference type="ARBA" id="ARBA00022723"/>
    </source>
</evidence>
<evidence type="ECO:0000259" key="8">
    <source>
        <dbReference type="Pfam" id="PF16187"/>
    </source>
</evidence>
<reference evidence="10" key="3">
    <citation type="submission" date="2024-01" db="EMBL/GenBank/DDBJ databases">
        <authorList>
            <person name="Coelho M.A."/>
            <person name="David-Palma M."/>
            <person name="Shea T."/>
            <person name="Sun S."/>
            <person name="Cuomo C.A."/>
            <person name="Heitman J."/>
        </authorList>
    </citation>
    <scope>NUCLEOTIDE SEQUENCE</scope>
    <source>
        <strain evidence="10">CBS 7841</strain>
    </source>
</reference>
<dbReference type="GeneID" id="91084350"/>
<proteinExistence type="inferred from homology"/>
<dbReference type="PANTHER" id="PTHR43690">
    <property type="entry name" value="NARDILYSIN"/>
    <property type="match status" value="1"/>
</dbReference>
<dbReference type="GO" id="GO:0005829">
    <property type="term" value="C:cytosol"/>
    <property type="evidence" value="ECO:0007669"/>
    <property type="project" value="TreeGrafter"/>
</dbReference>